<reference evidence="2" key="1">
    <citation type="submission" date="2023-01" db="EMBL/GenBank/DDBJ databases">
        <title>Genome sequencing of Photorhabdus bodei 09-20.</title>
        <authorList>
            <person name="Kalindamar S."/>
            <person name="Kumru S."/>
        </authorList>
    </citation>
    <scope>NUCLEOTIDE SEQUENCE</scope>
    <source>
        <strain evidence="2">09-20</strain>
    </source>
</reference>
<organism evidence="2 3">
    <name type="scientific">Photorhabdus bodei</name>
    <dbReference type="NCBI Taxonomy" id="2029681"/>
    <lineage>
        <taxon>Bacteria</taxon>
        <taxon>Pseudomonadati</taxon>
        <taxon>Pseudomonadota</taxon>
        <taxon>Gammaproteobacteria</taxon>
        <taxon>Enterobacterales</taxon>
        <taxon>Morganellaceae</taxon>
        <taxon>Photorhabdus</taxon>
    </lineage>
</organism>
<evidence type="ECO:0000313" key="3">
    <source>
        <dbReference type="Proteomes" id="UP001212996"/>
    </source>
</evidence>
<dbReference type="EMBL" id="JAQMFO010000012">
    <property type="protein sequence ID" value="MDB6372273.1"/>
    <property type="molecule type" value="Genomic_DNA"/>
</dbReference>
<dbReference type="AlphaFoldDB" id="A0AAW6BHV4"/>
<dbReference type="InterPro" id="IPR007048">
    <property type="entry name" value="IraD/Gp25-like"/>
</dbReference>
<dbReference type="Gene3D" id="3.10.450.40">
    <property type="match status" value="1"/>
</dbReference>
<dbReference type="RefSeq" id="WP_271866295.1">
    <property type="nucleotide sequence ID" value="NZ_JAQMFO010000012.1"/>
</dbReference>
<feature type="domain" description="IraD/Gp25-like" evidence="1">
    <location>
        <begin position="16"/>
        <end position="97"/>
    </location>
</feature>
<evidence type="ECO:0000259" key="1">
    <source>
        <dbReference type="Pfam" id="PF04965"/>
    </source>
</evidence>
<evidence type="ECO:0000313" key="2">
    <source>
        <dbReference type="EMBL" id="MDB6372273.1"/>
    </source>
</evidence>
<comment type="caution">
    <text evidence="2">The sequence shown here is derived from an EMBL/GenBank/DDBJ whole genome shotgun (WGS) entry which is preliminary data.</text>
</comment>
<dbReference type="SUPFAM" id="SSF160719">
    <property type="entry name" value="gpW/gp25-like"/>
    <property type="match status" value="1"/>
</dbReference>
<dbReference type="Proteomes" id="UP001212996">
    <property type="component" value="Unassembled WGS sequence"/>
</dbReference>
<sequence>MMYLGMSQQSGRRLSGIEHVRQSITDILMTPIGVRVMRREYGSLLPALVDQPQNPALRLKIMSACYLAILRWEPRVRLTAITFQRTDAGEMQVEITGIYTNGNDLAITIPVR</sequence>
<name>A0AAW6BHV4_9GAMM</name>
<dbReference type="Pfam" id="PF04965">
    <property type="entry name" value="GPW_gp25"/>
    <property type="match status" value="1"/>
</dbReference>
<gene>
    <name evidence="2" type="ORF">PH362_10015</name>
</gene>
<protein>
    <submittedName>
        <fullName evidence="2">GPW/gp25 family protein</fullName>
    </submittedName>
</protein>
<accession>A0AAW6BHV4</accession>
<proteinExistence type="predicted"/>